<dbReference type="PANTHER" id="PTHR35186:SF4">
    <property type="entry name" value="PRION-INHIBITION AND PROPAGATION HELO DOMAIN-CONTAINING PROTEIN"/>
    <property type="match status" value="1"/>
</dbReference>
<evidence type="ECO:0000256" key="1">
    <source>
        <dbReference type="SAM" id="MobiDB-lite"/>
    </source>
</evidence>
<dbReference type="PANTHER" id="PTHR35186">
    <property type="entry name" value="ANK_REP_REGION DOMAIN-CONTAINING PROTEIN"/>
    <property type="match status" value="1"/>
</dbReference>
<protein>
    <recommendedName>
        <fullName evidence="4">Prion-inhibition and propagation HeLo domain-containing protein</fullName>
    </recommendedName>
</protein>
<gene>
    <name evidence="2" type="ORF">QBC34DRAFT_150775</name>
</gene>
<proteinExistence type="predicted"/>
<accession>A0AAV9GDQ4</accession>
<reference evidence="2" key="1">
    <citation type="journal article" date="2023" name="Mol. Phylogenet. Evol.">
        <title>Genome-scale phylogeny and comparative genomics of the fungal order Sordariales.</title>
        <authorList>
            <person name="Hensen N."/>
            <person name="Bonometti L."/>
            <person name="Westerberg I."/>
            <person name="Brannstrom I.O."/>
            <person name="Guillou S."/>
            <person name="Cros-Aarteil S."/>
            <person name="Calhoun S."/>
            <person name="Haridas S."/>
            <person name="Kuo A."/>
            <person name="Mondo S."/>
            <person name="Pangilinan J."/>
            <person name="Riley R."/>
            <person name="LaButti K."/>
            <person name="Andreopoulos B."/>
            <person name="Lipzen A."/>
            <person name="Chen C."/>
            <person name="Yan M."/>
            <person name="Daum C."/>
            <person name="Ng V."/>
            <person name="Clum A."/>
            <person name="Steindorff A."/>
            <person name="Ohm R.A."/>
            <person name="Martin F."/>
            <person name="Silar P."/>
            <person name="Natvig D.O."/>
            <person name="Lalanne C."/>
            <person name="Gautier V."/>
            <person name="Ament-Velasquez S.L."/>
            <person name="Kruys A."/>
            <person name="Hutchinson M.I."/>
            <person name="Powell A.J."/>
            <person name="Barry K."/>
            <person name="Miller A.N."/>
            <person name="Grigoriev I.V."/>
            <person name="Debuchy R."/>
            <person name="Gladieux P."/>
            <person name="Hiltunen Thoren M."/>
            <person name="Johannesson H."/>
        </authorList>
    </citation>
    <scope>NUCLEOTIDE SEQUENCE</scope>
    <source>
        <strain evidence="2">PSN243</strain>
    </source>
</reference>
<dbReference type="Proteomes" id="UP001321760">
    <property type="component" value="Unassembled WGS sequence"/>
</dbReference>
<sequence length="574" mass="64497">MADPASIILGIAPLCVAAFKGFKKTRSTLRTIRHGSHELSRLKGKYDIQSELFNDECEYVLRDMLDAETAANMMDDFSEALWSSKTLEPKFRAYLGTKYDRFKSTVEDISKVNNHLRDAIEKWAEHLERGEQARAGLSMASKSSKFKEDLENLSDLNSLLRTLRKRAKETKMARGQRKTLPQSILQVRRAALSLHALLSHHWSCRDPSHIQHVFRLLFDVDVGEVVRLRGIFQTESGVEDSRNMSMLQIASRDVRWVESSASESTAAERKPKHPRLQRRRDPLTAKDAISPKTLAGVRLPGPLIATSVLDPLDLRFCQDLCARFRVCGYGTGGDGRPVPPGYYMVDDAYRHKFELCPNSPFLATTSNYETLSDTVGQGSGQVATVVDQLRIALSLVRATLQFWSTPWWRTYWSLRDIGVIRKRKVPVLSDTVRSIHVNVDLRGCGQTESAKTTAEPAIATGALTNQDVDRATLTFGIRNLNLYCLGVALLQIGRWGIVQMDDVESIRRLAALPSHLGPKYREITERCLECDFGVGKNIRDIKLQAAIYDSVARPLESMIQALSLNDEQGSQSEF</sequence>
<dbReference type="EMBL" id="MU865958">
    <property type="protein sequence ID" value="KAK4446238.1"/>
    <property type="molecule type" value="Genomic_DNA"/>
</dbReference>
<evidence type="ECO:0000313" key="2">
    <source>
        <dbReference type="EMBL" id="KAK4446238.1"/>
    </source>
</evidence>
<keyword evidence="3" id="KW-1185">Reference proteome</keyword>
<organism evidence="2 3">
    <name type="scientific">Podospora aff. communis PSN243</name>
    <dbReference type="NCBI Taxonomy" id="3040156"/>
    <lineage>
        <taxon>Eukaryota</taxon>
        <taxon>Fungi</taxon>
        <taxon>Dikarya</taxon>
        <taxon>Ascomycota</taxon>
        <taxon>Pezizomycotina</taxon>
        <taxon>Sordariomycetes</taxon>
        <taxon>Sordariomycetidae</taxon>
        <taxon>Sordariales</taxon>
        <taxon>Podosporaceae</taxon>
        <taxon>Podospora</taxon>
    </lineage>
</organism>
<evidence type="ECO:0008006" key="4">
    <source>
        <dbReference type="Google" id="ProtNLM"/>
    </source>
</evidence>
<evidence type="ECO:0000313" key="3">
    <source>
        <dbReference type="Proteomes" id="UP001321760"/>
    </source>
</evidence>
<name>A0AAV9GDQ4_9PEZI</name>
<comment type="caution">
    <text evidence="2">The sequence shown here is derived from an EMBL/GenBank/DDBJ whole genome shotgun (WGS) entry which is preliminary data.</text>
</comment>
<dbReference type="AlphaFoldDB" id="A0AAV9GDQ4"/>
<feature type="region of interest" description="Disordered" evidence="1">
    <location>
        <begin position="260"/>
        <end position="284"/>
    </location>
</feature>
<reference evidence="2" key="2">
    <citation type="submission" date="2023-05" db="EMBL/GenBank/DDBJ databases">
        <authorList>
            <consortium name="Lawrence Berkeley National Laboratory"/>
            <person name="Steindorff A."/>
            <person name="Hensen N."/>
            <person name="Bonometti L."/>
            <person name="Westerberg I."/>
            <person name="Brannstrom I.O."/>
            <person name="Guillou S."/>
            <person name="Cros-Aarteil S."/>
            <person name="Calhoun S."/>
            <person name="Haridas S."/>
            <person name="Kuo A."/>
            <person name="Mondo S."/>
            <person name="Pangilinan J."/>
            <person name="Riley R."/>
            <person name="Labutti K."/>
            <person name="Andreopoulos B."/>
            <person name="Lipzen A."/>
            <person name="Chen C."/>
            <person name="Yanf M."/>
            <person name="Daum C."/>
            <person name="Ng V."/>
            <person name="Clum A."/>
            <person name="Ohm R."/>
            <person name="Martin F."/>
            <person name="Silar P."/>
            <person name="Natvig D."/>
            <person name="Lalanne C."/>
            <person name="Gautier V."/>
            <person name="Ament-Velasquez S.L."/>
            <person name="Kruys A."/>
            <person name="Hutchinson M.I."/>
            <person name="Powell A.J."/>
            <person name="Barry K."/>
            <person name="Miller A.N."/>
            <person name="Grigoriev I.V."/>
            <person name="Debuchy R."/>
            <person name="Gladieux P."/>
            <person name="Thoren M.H."/>
            <person name="Johannesson H."/>
        </authorList>
    </citation>
    <scope>NUCLEOTIDE SEQUENCE</scope>
    <source>
        <strain evidence="2">PSN243</strain>
    </source>
</reference>